<dbReference type="InterPro" id="IPR002110">
    <property type="entry name" value="Ankyrin_rpt"/>
</dbReference>
<dbReference type="SMART" id="SM00248">
    <property type="entry name" value="ANK"/>
    <property type="match status" value="3"/>
</dbReference>
<dbReference type="PANTHER" id="PTHR10972:SF205">
    <property type="entry name" value="OXYSTEROL-BINDING PROTEIN 1"/>
    <property type="match status" value="1"/>
</dbReference>
<evidence type="ECO:0000313" key="11">
    <source>
        <dbReference type="EMBL" id="GAB1311606.1"/>
    </source>
</evidence>
<feature type="compositionally biased region" description="Low complexity" evidence="9">
    <location>
        <begin position="74"/>
        <end position="85"/>
    </location>
</feature>
<evidence type="ECO:0000256" key="9">
    <source>
        <dbReference type="SAM" id="MobiDB-lite"/>
    </source>
</evidence>
<dbReference type="InterPro" id="IPR036770">
    <property type="entry name" value="Ankyrin_rpt-contain_sf"/>
</dbReference>
<evidence type="ECO:0000256" key="8">
    <source>
        <dbReference type="SAM" id="Coils"/>
    </source>
</evidence>
<dbReference type="SMART" id="SM00233">
    <property type="entry name" value="PH"/>
    <property type="match status" value="1"/>
</dbReference>
<dbReference type="Pfam" id="PF00023">
    <property type="entry name" value="Ank"/>
    <property type="match status" value="1"/>
</dbReference>
<protein>
    <submittedName>
        <fullName evidence="11">Oxysterol-binding protein 2</fullName>
    </submittedName>
</protein>
<dbReference type="PROSITE" id="PS01013">
    <property type="entry name" value="OSBP"/>
    <property type="match status" value="1"/>
</dbReference>
<evidence type="ECO:0000256" key="1">
    <source>
        <dbReference type="ARBA" id="ARBA00008842"/>
    </source>
</evidence>
<evidence type="ECO:0000256" key="2">
    <source>
        <dbReference type="ARBA" id="ARBA00022448"/>
    </source>
</evidence>
<feature type="compositionally biased region" description="Low complexity" evidence="9">
    <location>
        <begin position="32"/>
        <end position="61"/>
    </location>
</feature>
<feature type="repeat" description="ANK" evidence="6">
    <location>
        <begin position="297"/>
        <end position="329"/>
    </location>
</feature>
<dbReference type="Gene3D" id="2.40.160.120">
    <property type="match status" value="1"/>
</dbReference>
<dbReference type="Pfam" id="PF12796">
    <property type="entry name" value="Ank_2"/>
    <property type="match status" value="1"/>
</dbReference>
<feature type="compositionally biased region" description="Polar residues" evidence="9">
    <location>
        <begin position="513"/>
        <end position="542"/>
    </location>
</feature>
<feature type="region of interest" description="Disordered" evidence="9">
    <location>
        <begin position="1"/>
        <end position="105"/>
    </location>
</feature>
<proteinExistence type="inferred from homology"/>
<dbReference type="Gene3D" id="3.30.70.3490">
    <property type="match status" value="1"/>
</dbReference>
<dbReference type="InterPro" id="IPR018494">
    <property type="entry name" value="Oxysterol-bd_CS"/>
</dbReference>
<evidence type="ECO:0000256" key="5">
    <source>
        <dbReference type="ARBA" id="ARBA00023121"/>
    </source>
</evidence>
<organism evidence="11 12">
    <name type="scientific">Madurella fahalii</name>
    <dbReference type="NCBI Taxonomy" id="1157608"/>
    <lineage>
        <taxon>Eukaryota</taxon>
        <taxon>Fungi</taxon>
        <taxon>Dikarya</taxon>
        <taxon>Ascomycota</taxon>
        <taxon>Pezizomycotina</taxon>
        <taxon>Sordariomycetes</taxon>
        <taxon>Sordariomycetidae</taxon>
        <taxon>Sordariales</taxon>
        <taxon>Sordariales incertae sedis</taxon>
        <taxon>Madurella</taxon>
    </lineage>
</organism>
<dbReference type="EMBL" id="BAAFSV010000001">
    <property type="protein sequence ID" value="GAB1311606.1"/>
    <property type="molecule type" value="Genomic_DNA"/>
</dbReference>
<keyword evidence="4" id="KW-0445">Lipid transport</keyword>
<dbReference type="CDD" id="cd13292">
    <property type="entry name" value="PH_Osh1p_Osh2p_yeast"/>
    <property type="match status" value="1"/>
</dbReference>
<dbReference type="InterPro" id="IPR001849">
    <property type="entry name" value="PH_domain"/>
</dbReference>
<feature type="repeat" description="ANK" evidence="6">
    <location>
        <begin position="190"/>
        <end position="213"/>
    </location>
</feature>
<dbReference type="PROSITE" id="PS50297">
    <property type="entry name" value="ANK_REP_REGION"/>
    <property type="match status" value="2"/>
</dbReference>
<keyword evidence="12" id="KW-1185">Reference proteome</keyword>
<comment type="caution">
    <text evidence="11">The sequence shown here is derived from an EMBL/GenBank/DDBJ whole genome shotgun (WGS) entry which is preliminary data.</text>
</comment>
<keyword evidence="5" id="KW-0446">Lipid-binding</keyword>
<dbReference type="InterPro" id="IPR000648">
    <property type="entry name" value="Oxysterol-bd"/>
</dbReference>
<dbReference type="GeneID" id="98172561"/>
<keyword evidence="6" id="KW-0040">ANK repeat</keyword>
<feature type="domain" description="PH" evidence="10">
    <location>
        <begin position="387"/>
        <end position="482"/>
    </location>
</feature>
<accession>A0ABQ0G1H2</accession>
<dbReference type="Pfam" id="PF01237">
    <property type="entry name" value="Oxysterol_BP"/>
    <property type="match status" value="1"/>
</dbReference>
<evidence type="ECO:0000256" key="6">
    <source>
        <dbReference type="PROSITE-ProRule" id="PRU00023"/>
    </source>
</evidence>
<gene>
    <name evidence="11" type="ORF">MFIFM68171_01816</name>
</gene>
<dbReference type="SUPFAM" id="SSF50729">
    <property type="entry name" value="PH domain-like"/>
    <property type="match status" value="1"/>
</dbReference>
<keyword evidence="8" id="KW-0175">Coiled coil</keyword>
<feature type="compositionally biased region" description="Acidic residues" evidence="9">
    <location>
        <begin position="580"/>
        <end position="589"/>
    </location>
</feature>
<dbReference type="Gene3D" id="2.30.29.30">
    <property type="entry name" value="Pleckstrin-homology domain (PH domain)/Phosphotyrosine-binding domain (PTB)"/>
    <property type="match status" value="1"/>
</dbReference>
<evidence type="ECO:0000256" key="3">
    <source>
        <dbReference type="ARBA" id="ARBA00022553"/>
    </source>
</evidence>
<sequence>MSDAGESSHRRTKSSALSLLRRKGADEDSSSNEEVSSGGLGHTAVASTATTTTSQATLTTAHQHSVKGHSSRLSVSGSAVGRASSYHSPSIGGLRSPNPMDKGTSLESSIKKFRIVEALRNGDTASISKAIRDSAENSPRISTSSFSTQTGALEDTTILHLAIQCAEQPVVEYVLSDGAGSLDINARDKEGNTPLHIAAAQGRGQIVRLLLENKEINDAIANHQGRLPIDLARNPEIFQQLQLSRSLFAENKVRQVQDLILHGELKILEQVLEEPRFKTVLDINSTEFASEPTTVQSGGTLLHEAARRKNTRLIQVLLLHGADPFRRDRKGKLPQDVTKDEITRAMLKKSPAAVAAQRGIQEKAVLGSTTQGATTATPGDPLAGREAREMKGYLKKWTNYRKGYQLRWFVLEDGVLSYYKHQDDAGSACRGAINMRIAKLHMSADEKTKFEIIGKSSVKYTLKANHEVEAKRWFWALNNSIQWTKDQAKEEERQRVRNAELLKQAKAEHSHNASEPPSENASFAEPSRSSIQLTRMHSSRASTKGGFAGTGAVGGNDDDEFADAVTEADKTDRNGGTIADEADDDEEYGEGSSGQDTPPANKDAFNITAQSAKLQLDTMANVTSALLQEATKNPTLTLSDPKTSQALSTYDAAIRSLGGLIGDLLRISKDRDAYWQYRLDRESEMRRMWEESMAQVAKEQEALEARVGEAEQKRRITKRILKEAVENGILEGNQSLTPRPATATAADEGAEAEPSAAPAGAKSPDLATLSRRQTVITQIADISDSESDEEEFFDAVDAGQVEVSQLPPSEVAASQEEKQLVISDAYDISSSFKGYENGIRTRLKMDADNRPKISLWGILKSMVGKDMTKMTLPVSFNEPTSLLYRCAEDMEYADLLDLAADRTDSIERLLYVAAFAASEYASTIGRVAKPFNPLLGETFEYARPDKNYRFFIEQVSHHPPIGAAWAESPKWTYYGESAVKSKFYGRSFDINPLGTWFLRLRPTHGGKEDFFTWKKVTSSVVGIITGNPVVDNYGPMEIKNWTTGEVCHIEFKPRGWKASSAYIISGKVVDANGRVRMSLGGRWNSKLYARLTPGYEATVEEPAADSDSLHRGSLNDPSKAFLIWQANPRPEGIPFNLTPFVLTFNHIDDKLRPWLAPTDSRFRPDQRAMEEGEYDFAATEKNRLEEAQRARRREREAKGEEFVPAWFTKTRCEITGEEYWKFNGEYWKRREKAGPDGDPSVWEGLENIF</sequence>
<feature type="compositionally biased region" description="Low complexity" evidence="9">
    <location>
        <begin position="741"/>
        <end position="765"/>
    </location>
</feature>
<dbReference type="InterPro" id="IPR037239">
    <property type="entry name" value="OSBP_sf"/>
</dbReference>
<keyword evidence="3" id="KW-0597">Phosphoprotein</keyword>
<reference evidence="11 12" key="1">
    <citation type="submission" date="2024-09" db="EMBL/GenBank/DDBJ databases">
        <title>Itraconazole resistance in Madurella fahalii resulting from another homologue of gene encoding cytochrome P450 14-alpha sterol demethylase (CYP51).</title>
        <authorList>
            <person name="Yoshioka I."/>
            <person name="Fahal A.H."/>
            <person name="Kaneko S."/>
            <person name="Yaguchi T."/>
        </authorList>
    </citation>
    <scope>NUCLEOTIDE SEQUENCE [LARGE SCALE GENOMIC DNA]</scope>
    <source>
        <strain evidence="11 12">IFM 68171</strain>
    </source>
</reference>
<dbReference type="Proteomes" id="UP001628179">
    <property type="component" value="Unassembled WGS sequence"/>
</dbReference>
<dbReference type="SUPFAM" id="SSF48403">
    <property type="entry name" value="Ankyrin repeat"/>
    <property type="match status" value="1"/>
</dbReference>
<comment type="similarity">
    <text evidence="1 7">Belongs to the OSBP family.</text>
</comment>
<dbReference type="PROSITE" id="PS50088">
    <property type="entry name" value="ANK_REPEAT"/>
    <property type="match status" value="2"/>
</dbReference>
<dbReference type="Pfam" id="PF00169">
    <property type="entry name" value="PH"/>
    <property type="match status" value="1"/>
</dbReference>
<keyword evidence="2" id="KW-0813">Transport</keyword>
<dbReference type="PROSITE" id="PS50003">
    <property type="entry name" value="PH_DOMAIN"/>
    <property type="match status" value="1"/>
</dbReference>
<dbReference type="PRINTS" id="PR01415">
    <property type="entry name" value="ANKYRIN"/>
</dbReference>
<dbReference type="SUPFAM" id="SSF144000">
    <property type="entry name" value="Oxysterol-binding protein-like"/>
    <property type="match status" value="1"/>
</dbReference>
<name>A0ABQ0G1H2_9PEZI</name>
<dbReference type="Gene3D" id="1.25.40.20">
    <property type="entry name" value="Ankyrin repeat-containing domain"/>
    <property type="match status" value="2"/>
</dbReference>
<feature type="coiled-coil region" evidence="8">
    <location>
        <begin position="686"/>
        <end position="713"/>
    </location>
</feature>
<dbReference type="PANTHER" id="PTHR10972">
    <property type="entry name" value="OXYSTEROL-BINDING PROTEIN-RELATED"/>
    <property type="match status" value="1"/>
</dbReference>
<evidence type="ECO:0000256" key="4">
    <source>
        <dbReference type="ARBA" id="ARBA00023055"/>
    </source>
</evidence>
<feature type="region of interest" description="Disordered" evidence="9">
    <location>
        <begin position="505"/>
        <end position="603"/>
    </location>
</feature>
<dbReference type="RefSeq" id="XP_070913339.1">
    <property type="nucleotide sequence ID" value="XM_071057238.1"/>
</dbReference>
<evidence type="ECO:0000259" key="10">
    <source>
        <dbReference type="PROSITE" id="PS50003"/>
    </source>
</evidence>
<dbReference type="InterPro" id="IPR011993">
    <property type="entry name" value="PH-like_dom_sf"/>
</dbReference>
<feature type="region of interest" description="Disordered" evidence="9">
    <location>
        <begin position="731"/>
        <end position="768"/>
    </location>
</feature>
<evidence type="ECO:0000256" key="7">
    <source>
        <dbReference type="RuleBase" id="RU003844"/>
    </source>
</evidence>
<evidence type="ECO:0000313" key="12">
    <source>
        <dbReference type="Proteomes" id="UP001628179"/>
    </source>
</evidence>